<evidence type="ECO:0000256" key="7">
    <source>
        <dbReference type="ARBA" id="ARBA00023014"/>
    </source>
</evidence>
<dbReference type="InterPro" id="IPR017900">
    <property type="entry name" value="4Fe4S_Fe_S_CS"/>
</dbReference>
<evidence type="ECO:0000256" key="1">
    <source>
        <dbReference type="ARBA" id="ARBA00001966"/>
    </source>
</evidence>
<comment type="caution">
    <text evidence="10">The sequence shown here is derived from an EMBL/GenBank/DDBJ whole genome shotgun (WGS) entry which is preliminary data.</text>
</comment>
<dbReference type="InterPro" id="IPR008254">
    <property type="entry name" value="Flavodoxin/NO_synth"/>
</dbReference>
<dbReference type="AlphaFoldDB" id="A0A3R5X3K1"/>
<feature type="domain" description="Flavodoxin-like" evidence="8">
    <location>
        <begin position="6"/>
        <end position="150"/>
    </location>
</feature>
<dbReference type="PROSITE" id="PS00198">
    <property type="entry name" value="4FE4S_FER_1"/>
    <property type="match status" value="2"/>
</dbReference>
<protein>
    <recommendedName>
        <fullName evidence="3">Ferredoxin</fullName>
    </recommendedName>
</protein>
<keyword evidence="6" id="KW-0408">Iron</keyword>
<evidence type="ECO:0000313" key="11">
    <source>
        <dbReference type="Proteomes" id="UP000283360"/>
    </source>
</evidence>
<dbReference type="GO" id="GO:0046872">
    <property type="term" value="F:metal ion binding"/>
    <property type="evidence" value="ECO:0007669"/>
    <property type="project" value="UniProtKB-KW"/>
</dbReference>
<evidence type="ECO:0000256" key="6">
    <source>
        <dbReference type="ARBA" id="ARBA00023004"/>
    </source>
</evidence>
<evidence type="ECO:0000256" key="5">
    <source>
        <dbReference type="ARBA" id="ARBA00022723"/>
    </source>
</evidence>
<sequence>MSIMKFYNIFFSPTGGTKKVADIIINGTRQEAEVIDLIKDPEKIKKLQLKKDDVCLVVIPSYGGRIPSVITDMFRNVKADGTKAILTVVFGNRAIDDTLLELQDVLEASGFVCIAGMEAVAEHSLMHQFGTGRPDSLDEKELMGFAAKIMENITTQKTPEFPGNRPYRQYGGVPFKPIVNKKCTSCGLCAKECPTGAISLDDPKITDNDKCISCMHCVAVCPKNARNYSKFISFIAGRKMKKICSDRKENKLYL</sequence>
<keyword evidence="4" id="KW-0004">4Fe-4S</keyword>
<dbReference type="GO" id="GO:0051539">
    <property type="term" value="F:4 iron, 4 sulfur cluster binding"/>
    <property type="evidence" value="ECO:0007669"/>
    <property type="project" value="UniProtKB-KW"/>
</dbReference>
<dbReference type="InterPro" id="IPR047964">
    <property type="entry name" value="EFR1-like"/>
</dbReference>
<dbReference type="SUPFAM" id="SSF52218">
    <property type="entry name" value="Flavoproteins"/>
    <property type="match status" value="1"/>
</dbReference>
<dbReference type="PROSITE" id="PS50902">
    <property type="entry name" value="FLAVODOXIN_LIKE"/>
    <property type="match status" value="1"/>
</dbReference>
<feature type="domain" description="4Fe-4S ferredoxin-type" evidence="9">
    <location>
        <begin position="207"/>
        <end position="231"/>
    </location>
</feature>
<evidence type="ECO:0000259" key="8">
    <source>
        <dbReference type="PROSITE" id="PS50902"/>
    </source>
</evidence>
<name>A0A3R5X3K1_9FIRM</name>
<dbReference type="Proteomes" id="UP000283360">
    <property type="component" value="Unassembled WGS sequence"/>
</dbReference>
<dbReference type="InterPro" id="IPR029039">
    <property type="entry name" value="Flavoprotein-like_sf"/>
</dbReference>
<comment type="function">
    <text evidence="2">Ferredoxins are iron-sulfur proteins that transfer electrons in a wide variety of metabolic reactions.</text>
</comment>
<dbReference type="Gene3D" id="3.40.50.360">
    <property type="match status" value="1"/>
</dbReference>
<dbReference type="Pfam" id="PF13187">
    <property type="entry name" value="Fer4_9"/>
    <property type="match status" value="1"/>
</dbReference>
<evidence type="ECO:0000256" key="3">
    <source>
        <dbReference type="ARBA" id="ARBA00013529"/>
    </source>
</evidence>
<dbReference type="PANTHER" id="PTHR24960:SF79">
    <property type="entry name" value="PHOTOSYSTEM I IRON-SULFUR CENTER"/>
    <property type="match status" value="1"/>
</dbReference>
<dbReference type="PROSITE" id="PS51379">
    <property type="entry name" value="4FE4S_FER_2"/>
    <property type="match status" value="2"/>
</dbReference>
<keyword evidence="7" id="KW-0411">Iron-sulfur</keyword>
<dbReference type="RefSeq" id="WP_117835974.1">
    <property type="nucleotide sequence ID" value="NZ_JADNLX010000011.1"/>
</dbReference>
<keyword evidence="5" id="KW-0479">Metal-binding</keyword>
<evidence type="ECO:0000256" key="2">
    <source>
        <dbReference type="ARBA" id="ARBA00003532"/>
    </source>
</evidence>
<evidence type="ECO:0000313" key="10">
    <source>
        <dbReference type="EMBL" id="RGT88245.1"/>
    </source>
</evidence>
<gene>
    <name evidence="10" type="ORF">DWX03_12955</name>
</gene>
<accession>A0A3R5X3K1</accession>
<dbReference type="GO" id="GO:0016651">
    <property type="term" value="F:oxidoreductase activity, acting on NAD(P)H"/>
    <property type="evidence" value="ECO:0007669"/>
    <property type="project" value="UniProtKB-ARBA"/>
</dbReference>
<dbReference type="InterPro" id="IPR017896">
    <property type="entry name" value="4Fe4S_Fe-S-bd"/>
</dbReference>
<dbReference type="Gene3D" id="3.30.70.20">
    <property type="match status" value="1"/>
</dbReference>
<evidence type="ECO:0000259" key="9">
    <source>
        <dbReference type="PROSITE" id="PS51379"/>
    </source>
</evidence>
<evidence type="ECO:0000256" key="4">
    <source>
        <dbReference type="ARBA" id="ARBA00022485"/>
    </source>
</evidence>
<dbReference type="InterPro" id="IPR050157">
    <property type="entry name" value="PSI_iron-sulfur_center"/>
</dbReference>
<comment type="cofactor">
    <cofactor evidence="1">
        <name>[4Fe-4S] cluster</name>
        <dbReference type="ChEBI" id="CHEBI:49883"/>
    </cofactor>
</comment>
<keyword evidence="11" id="KW-1185">Reference proteome</keyword>
<feature type="domain" description="4Fe-4S ferredoxin-type" evidence="9">
    <location>
        <begin position="175"/>
        <end position="203"/>
    </location>
</feature>
<dbReference type="SUPFAM" id="SSF54862">
    <property type="entry name" value="4Fe-4S ferredoxins"/>
    <property type="match status" value="1"/>
</dbReference>
<dbReference type="EMBL" id="QRXJ01000018">
    <property type="protein sequence ID" value="RGT88245.1"/>
    <property type="molecule type" value="Genomic_DNA"/>
</dbReference>
<organism evidence="10 11">
    <name type="scientific">Coprococcus comes</name>
    <dbReference type="NCBI Taxonomy" id="410072"/>
    <lineage>
        <taxon>Bacteria</taxon>
        <taxon>Bacillati</taxon>
        <taxon>Bacillota</taxon>
        <taxon>Clostridia</taxon>
        <taxon>Lachnospirales</taxon>
        <taxon>Lachnospiraceae</taxon>
        <taxon>Coprococcus</taxon>
    </lineage>
</organism>
<dbReference type="NCBIfam" id="NF038196">
    <property type="entry name" value="ferrodoxin_EFR1"/>
    <property type="match status" value="1"/>
</dbReference>
<dbReference type="GO" id="GO:0010181">
    <property type="term" value="F:FMN binding"/>
    <property type="evidence" value="ECO:0007669"/>
    <property type="project" value="InterPro"/>
</dbReference>
<dbReference type="PANTHER" id="PTHR24960">
    <property type="entry name" value="PHOTOSYSTEM I IRON-SULFUR CENTER-RELATED"/>
    <property type="match status" value="1"/>
</dbReference>
<proteinExistence type="predicted"/>
<reference evidence="10 11" key="1">
    <citation type="submission" date="2018-08" db="EMBL/GenBank/DDBJ databases">
        <title>A genome reference for cultivated species of the human gut microbiota.</title>
        <authorList>
            <person name="Zou Y."/>
            <person name="Xue W."/>
            <person name="Luo G."/>
        </authorList>
    </citation>
    <scope>NUCLEOTIDE SEQUENCE [LARGE SCALE GENOMIC DNA]</scope>
    <source>
        <strain evidence="10 11">AF18-12LB</strain>
    </source>
</reference>